<dbReference type="EnsemblMetazoa" id="CapteT209864">
    <property type="protein sequence ID" value="CapteP209864"/>
    <property type="gene ID" value="CapteG209864"/>
</dbReference>
<dbReference type="EMBL" id="AMQN01006899">
    <property type="status" value="NOT_ANNOTATED_CDS"/>
    <property type="molecule type" value="Genomic_DNA"/>
</dbReference>
<gene>
    <name evidence="2" type="ORF">CAPTEDRAFT_209864</name>
</gene>
<keyword evidence="1" id="KW-0812">Transmembrane</keyword>
<dbReference type="HOGENOM" id="CLU_1779204_0_0_1"/>
<reference evidence="3" key="3">
    <citation type="submission" date="2015-06" db="UniProtKB">
        <authorList>
            <consortium name="EnsemblMetazoa"/>
        </authorList>
    </citation>
    <scope>IDENTIFICATION</scope>
</reference>
<dbReference type="AlphaFoldDB" id="R7UWV8"/>
<feature type="transmembrane region" description="Helical" evidence="1">
    <location>
        <begin position="45"/>
        <end position="73"/>
    </location>
</feature>
<evidence type="ECO:0000313" key="2">
    <source>
        <dbReference type="EMBL" id="ELU07896.1"/>
    </source>
</evidence>
<dbReference type="EMBL" id="AMQN01006898">
    <property type="status" value="NOT_ANNOTATED_CDS"/>
    <property type="molecule type" value="Genomic_DNA"/>
</dbReference>
<dbReference type="InterPro" id="IPR011701">
    <property type="entry name" value="MFS"/>
</dbReference>
<keyword evidence="1" id="KW-1133">Transmembrane helix</keyword>
<proteinExistence type="predicted"/>
<evidence type="ECO:0008006" key="5">
    <source>
        <dbReference type="Google" id="ProtNLM"/>
    </source>
</evidence>
<dbReference type="InterPro" id="IPR050327">
    <property type="entry name" value="Proton-linked_MCT"/>
</dbReference>
<dbReference type="SUPFAM" id="SSF103473">
    <property type="entry name" value="MFS general substrate transporter"/>
    <property type="match status" value="1"/>
</dbReference>
<dbReference type="Proteomes" id="UP000014760">
    <property type="component" value="Unassembled WGS sequence"/>
</dbReference>
<reference evidence="4" key="1">
    <citation type="submission" date="2012-12" db="EMBL/GenBank/DDBJ databases">
        <authorList>
            <person name="Hellsten U."/>
            <person name="Grimwood J."/>
            <person name="Chapman J.A."/>
            <person name="Shapiro H."/>
            <person name="Aerts A."/>
            <person name="Otillar R.P."/>
            <person name="Terry A.Y."/>
            <person name="Boore J.L."/>
            <person name="Simakov O."/>
            <person name="Marletaz F."/>
            <person name="Cho S.-J."/>
            <person name="Edsinger-Gonzales E."/>
            <person name="Havlak P."/>
            <person name="Kuo D.-H."/>
            <person name="Larsson T."/>
            <person name="Lv J."/>
            <person name="Arendt D."/>
            <person name="Savage R."/>
            <person name="Osoegawa K."/>
            <person name="de Jong P."/>
            <person name="Lindberg D.R."/>
            <person name="Seaver E.C."/>
            <person name="Weisblat D.A."/>
            <person name="Putnam N.H."/>
            <person name="Grigoriev I.V."/>
            <person name="Rokhsar D.S."/>
        </authorList>
    </citation>
    <scope>NUCLEOTIDE SEQUENCE</scope>
    <source>
        <strain evidence="4">I ESC-2004</strain>
    </source>
</reference>
<protein>
    <recommendedName>
        <fullName evidence="5">Major facilitator superfamily (MFS) profile domain-containing protein</fullName>
    </recommendedName>
</protein>
<evidence type="ECO:0000256" key="1">
    <source>
        <dbReference type="SAM" id="Phobius"/>
    </source>
</evidence>
<dbReference type="GO" id="GO:0008028">
    <property type="term" value="F:monocarboxylic acid transmembrane transporter activity"/>
    <property type="evidence" value="ECO:0007669"/>
    <property type="project" value="TreeGrafter"/>
</dbReference>
<dbReference type="OrthoDB" id="410267at2759"/>
<dbReference type="OMA" id="SYFATQM"/>
<sequence length="146" mass="16159">MTDCESANPPVSSFLAERIGIRWTTIIGALLSFCGLFATTFAPNIYVAFITLGIITGMGFGIIFSMGTVAIALHFDRFRPVAFAVSQSGIHIGSFVYPFLGEWLLEGYGYEDGLYNTHTFDIARKELFSRVARCHGNTTIRSLDYH</sequence>
<dbReference type="PANTHER" id="PTHR11360:SF284">
    <property type="entry name" value="EG:103B4.3 PROTEIN-RELATED"/>
    <property type="match status" value="1"/>
</dbReference>
<accession>R7UWV8</accession>
<dbReference type="InterPro" id="IPR036259">
    <property type="entry name" value="MFS_trans_sf"/>
</dbReference>
<feature type="transmembrane region" description="Helical" evidence="1">
    <location>
        <begin position="21"/>
        <end position="39"/>
    </location>
</feature>
<evidence type="ECO:0000313" key="4">
    <source>
        <dbReference type="Proteomes" id="UP000014760"/>
    </source>
</evidence>
<organism evidence="2">
    <name type="scientific">Capitella teleta</name>
    <name type="common">Polychaete worm</name>
    <dbReference type="NCBI Taxonomy" id="283909"/>
    <lineage>
        <taxon>Eukaryota</taxon>
        <taxon>Metazoa</taxon>
        <taxon>Spiralia</taxon>
        <taxon>Lophotrochozoa</taxon>
        <taxon>Annelida</taxon>
        <taxon>Polychaeta</taxon>
        <taxon>Sedentaria</taxon>
        <taxon>Scolecida</taxon>
        <taxon>Capitellidae</taxon>
        <taxon>Capitella</taxon>
    </lineage>
</organism>
<dbReference type="PANTHER" id="PTHR11360">
    <property type="entry name" value="MONOCARBOXYLATE TRANSPORTER"/>
    <property type="match status" value="1"/>
</dbReference>
<evidence type="ECO:0000313" key="3">
    <source>
        <dbReference type="EnsemblMetazoa" id="CapteP209864"/>
    </source>
</evidence>
<dbReference type="Gene3D" id="1.20.1250.20">
    <property type="entry name" value="MFS general substrate transporter like domains"/>
    <property type="match status" value="1"/>
</dbReference>
<reference evidence="2 4" key="2">
    <citation type="journal article" date="2013" name="Nature">
        <title>Insights into bilaterian evolution from three spiralian genomes.</title>
        <authorList>
            <person name="Simakov O."/>
            <person name="Marletaz F."/>
            <person name="Cho S.J."/>
            <person name="Edsinger-Gonzales E."/>
            <person name="Havlak P."/>
            <person name="Hellsten U."/>
            <person name="Kuo D.H."/>
            <person name="Larsson T."/>
            <person name="Lv J."/>
            <person name="Arendt D."/>
            <person name="Savage R."/>
            <person name="Osoegawa K."/>
            <person name="de Jong P."/>
            <person name="Grimwood J."/>
            <person name="Chapman J.A."/>
            <person name="Shapiro H."/>
            <person name="Aerts A."/>
            <person name="Otillar R.P."/>
            <person name="Terry A.Y."/>
            <person name="Boore J.L."/>
            <person name="Grigoriev I.V."/>
            <person name="Lindberg D.R."/>
            <person name="Seaver E.C."/>
            <person name="Weisblat D.A."/>
            <person name="Putnam N.H."/>
            <person name="Rokhsar D.S."/>
        </authorList>
    </citation>
    <scope>NUCLEOTIDE SEQUENCE</scope>
    <source>
        <strain evidence="2 4">I ESC-2004</strain>
    </source>
</reference>
<keyword evidence="4" id="KW-1185">Reference proteome</keyword>
<dbReference type="EMBL" id="KB299519">
    <property type="protein sequence ID" value="ELU07896.1"/>
    <property type="molecule type" value="Genomic_DNA"/>
</dbReference>
<dbReference type="Pfam" id="PF07690">
    <property type="entry name" value="MFS_1"/>
    <property type="match status" value="1"/>
</dbReference>
<keyword evidence="1" id="KW-0472">Membrane</keyword>
<name>R7UWV8_CAPTE</name>